<gene>
    <name evidence="2" type="ORF">CEPIT_LOCUS20558</name>
</gene>
<proteinExistence type="predicted"/>
<evidence type="ECO:0000313" key="2">
    <source>
        <dbReference type="EMBL" id="CAH9114087.1"/>
    </source>
</evidence>
<dbReference type="InterPro" id="IPR021109">
    <property type="entry name" value="Peptidase_aspartic_dom_sf"/>
</dbReference>
<evidence type="ECO:0000313" key="3">
    <source>
        <dbReference type="Proteomes" id="UP001152523"/>
    </source>
</evidence>
<reference evidence="2" key="1">
    <citation type="submission" date="2022-07" db="EMBL/GenBank/DDBJ databases">
        <authorList>
            <person name="Macas J."/>
            <person name="Novak P."/>
            <person name="Neumann P."/>
        </authorList>
    </citation>
    <scope>NUCLEOTIDE SEQUENCE</scope>
</reference>
<evidence type="ECO:0000256" key="1">
    <source>
        <dbReference type="SAM" id="MobiDB-lite"/>
    </source>
</evidence>
<dbReference type="AlphaFoldDB" id="A0AAV0E5M4"/>
<dbReference type="PANTHER" id="PTHR33067">
    <property type="entry name" value="RNA-DIRECTED DNA POLYMERASE-RELATED"/>
    <property type="match status" value="1"/>
</dbReference>
<dbReference type="PANTHER" id="PTHR33067:SF9">
    <property type="entry name" value="RNA-DIRECTED DNA POLYMERASE"/>
    <property type="match status" value="1"/>
</dbReference>
<keyword evidence="3" id="KW-1185">Reference proteome</keyword>
<feature type="region of interest" description="Disordered" evidence="1">
    <location>
        <begin position="63"/>
        <end position="99"/>
    </location>
</feature>
<comment type="caution">
    <text evidence="2">The sequence shown here is derived from an EMBL/GenBank/DDBJ whole genome shotgun (WGS) entry which is preliminary data.</text>
</comment>
<dbReference type="EMBL" id="CAMAPF010000218">
    <property type="protein sequence ID" value="CAH9114087.1"/>
    <property type="molecule type" value="Genomic_DNA"/>
</dbReference>
<organism evidence="2 3">
    <name type="scientific">Cuscuta epithymum</name>
    <dbReference type="NCBI Taxonomy" id="186058"/>
    <lineage>
        <taxon>Eukaryota</taxon>
        <taxon>Viridiplantae</taxon>
        <taxon>Streptophyta</taxon>
        <taxon>Embryophyta</taxon>
        <taxon>Tracheophyta</taxon>
        <taxon>Spermatophyta</taxon>
        <taxon>Magnoliopsida</taxon>
        <taxon>eudicotyledons</taxon>
        <taxon>Gunneridae</taxon>
        <taxon>Pentapetalae</taxon>
        <taxon>asterids</taxon>
        <taxon>lamiids</taxon>
        <taxon>Solanales</taxon>
        <taxon>Convolvulaceae</taxon>
        <taxon>Cuscuteae</taxon>
        <taxon>Cuscuta</taxon>
        <taxon>Cuscuta subgen. Cuscuta</taxon>
    </lineage>
</organism>
<accession>A0AAV0E5M4</accession>
<feature type="compositionally biased region" description="Basic and acidic residues" evidence="1">
    <location>
        <begin position="63"/>
        <end position="74"/>
    </location>
</feature>
<name>A0AAV0E5M4_9ASTE</name>
<dbReference type="Proteomes" id="UP001152523">
    <property type="component" value="Unassembled WGS sequence"/>
</dbReference>
<feature type="region of interest" description="Disordered" evidence="1">
    <location>
        <begin position="1"/>
        <end position="31"/>
    </location>
</feature>
<sequence>MQIQLGQLAKAVSERPMGSLPSNTEPNPREQVHAITLRSGRDLEPAAMKKKVEDVEPAAVVLEEKKEEEKKEEEGGAVPKQPVPVKAYKPPLTYPQRLKGKSDTEDFNKFLNLFKQVQVNVPFMEALNQMPRYAKFMKELLSNKRKWGEPKSVVLNEECSAVVLKEMPKKLKDPGKFTIHCSIGCMISNNALADLGASINLMPYSLYEKLALGPLKPTRMCIQLADRSVKYPQGLKTYWLKWTSL</sequence>
<protein>
    <recommendedName>
        <fullName evidence="4">Reverse transcriptase domain-containing protein</fullName>
    </recommendedName>
</protein>
<evidence type="ECO:0008006" key="4">
    <source>
        <dbReference type="Google" id="ProtNLM"/>
    </source>
</evidence>
<dbReference type="Gene3D" id="2.40.70.10">
    <property type="entry name" value="Acid Proteases"/>
    <property type="match status" value="1"/>
</dbReference>